<reference evidence="5" key="1">
    <citation type="submission" date="2017-02" db="UniProtKB">
        <authorList>
            <consortium name="WormBaseParasite"/>
        </authorList>
    </citation>
    <scope>IDENTIFICATION</scope>
</reference>
<dbReference type="InterPro" id="IPR038050">
    <property type="entry name" value="Neuro_actylchol_rec"/>
</dbReference>
<dbReference type="AlphaFoldDB" id="A0A0R3XCF5"/>
<dbReference type="WBParaSite" id="TTAC_0001123201-mRNA-1">
    <property type="protein sequence ID" value="TTAC_0001123201-mRNA-1"/>
    <property type="gene ID" value="TTAC_0001123201"/>
</dbReference>
<keyword evidence="1" id="KW-0472">Membrane</keyword>
<evidence type="ECO:0000313" key="3">
    <source>
        <dbReference type="EMBL" id="VDM36195.1"/>
    </source>
</evidence>
<dbReference type="Pfam" id="PF02932">
    <property type="entry name" value="Neur_chan_memb"/>
    <property type="match status" value="1"/>
</dbReference>
<dbReference type="InterPro" id="IPR036719">
    <property type="entry name" value="Neuro-gated_channel_TM_sf"/>
</dbReference>
<evidence type="ECO:0000259" key="2">
    <source>
        <dbReference type="Pfam" id="PF02932"/>
    </source>
</evidence>
<reference evidence="3 4" key="2">
    <citation type="submission" date="2018-11" db="EMBL/GenBank/DDBJ databases">
        <authorList>
            <consortium name="Pathogen Informatics"/>
        </authorList>
    </citation>
    <scope>NUCLEOTIDE SEQUENCE [LARGE SCALE GENOMIC DNA]</scope>
</reference>
<protein>
    <submittedName>
        <fullName evidence="5">Neur_chan_memb domain-containing protein</fullName>
    </submittedName>
</protein>
<dbReference type="EMBL" id="UYWX01023230">
    <property type="protein sequence ID" value="VDM36195.1"/>
    <property type="molecule type" value="Genomic_DNA"/>
</dbReference>
<gene>
    <name evidence="3" type="ORF">TTAC_LOCUS11215</name>
</gene>
<dbReference type="Gene3D" id="1.20.58.390">
    <property type="entry name" value="Neurotransmitter-gated ion-channel transmembrane domain"/>
    <property type="match status" value="1"/>
</dbReference>
<dbReference type="Proteomes" id="UP000274429">
    <property type="component" value="Unassembled WGS sequence"/>
</dbReference>
<evidence type="ECO:0000313" key="5">
    <source>
        <dbReference type="WBParaSite" id="TTAC_0001123201-mRNA-1"/>
    </source>
</evidence>
<name>A0A0R3XCF5_HYDTA</name>
<feature type="transmembrane region" description="Helical" evidence="1">
    <location>
        <begin position="16"/>
        <end position="37"/>
    </location>
</feature>
<keyword evidence="4" id="KW-1185">Reference proteome</keyword>
<dbReference type="GO" id="GO:0006811">
    <property type="term" value="P:monoatomic ion transport"/>
    <property type="evidence" value="ECO:0007669"/>
    <property type="project" value="InterPro"/>
</dbReference>
<feature type="transmembrane region" description="Helical" evidence="1">
    <location>
        <begin position="190"/>
        <end position="208"/>
    </location>
</feature>
<sequence length="241" mass="27849">MVATASPPKSFYIGCRYYYCLNMVLIAIFTFFSLIAVQIHFREDRTKPLPTWLAELVKTSSKWLGLQPGVLCLSNSSHTEEVNISKIEMRLAKERRRRRDSFETRGTFGQTSGPCYCQQQQRMLQMQTSMHCQQTPATATVTTTAGKQLETSLKEIKRALRNLMHKFNEKDQIARLASDWEAVGMLVDRFCFWVYLILIVVTGMITLIPPMPYVYERALNDESLIQRFKELANHVDSIDYV</sequence>
<feature type="domain" description="Neurotransmitter-gated ion-channel transmembrane" evidence="2">
    <location>
        <begin position="23"/>
        <end position="204"/>
    </location>
</feature>
<dbReference type="OrthoDB" id="5975154at2759"/>
<evidence type="ECO:0000256" key="1">
    <source>
        <dbReference type="SAM" id="Phobius"/>
    </source>
</evidence>
<dbReference type="GO" id="GO:0016020">
    <property type="term" value="C:membrane"/>
    <property type="evidence" value="ECO:0007669"/>
    <property type="project" value="InterPro"/>
</dbReference>
<keyword evidence="1" id="KW-0812">Transmembrane</keyword>
<proteinExistence type="predicted"/>
<accession>A0A0R3XCF5</accession>
<keyword evidence="1" id="KW-1133">Transmembrane helix</keyword>
<organism evidence="5">
    <name type="scientific">Hydatigena taeniaeformis</name>
    <name type="common">Feline tapeworm</name>
    <name type="synonym">Taenia taeniaeformis</name>
    <dbReference type="NCBI Taxonomy" id="6205"/>
    <lineage>
        <taxon>Eukaryota</taxon>
        <taxon>Metazoa</taxon>
        <taxon>Spiralia</taxon>
        <taxon>Lophotrochozoa</taxon>
        <taxon>Platyhelminthes</taxon>
        <taxon>Cestoda</taxon>
        <taxon>Eucestoda</taxon>
        <taxon>Cyclophyllidea</taxon>
        <taxon>Taeniidae</taxon>
        <taxon>Hydatigera</taxon>
    </lineage>
</organism>
<evidence type="ECO:0000313" key="4">
    <source>
        <dbReference type="Proteomes" id="UP000274429"/>
    </source>
</evidence>
<dbReference type="SUPFAM" id="SSF90112">
    <property type="entry name" value="Neurotransmitter-gated ion-channel transmembrane pore"/>
    <property type="match status" value="1"/>
</dbReference>
<dbReference type="InterPro" id="IPR006029">
    <property type="entry name" value="Neurotrans-gated_channel_TM"/>
</dbReference>